<dbReference type="InterPro" id="IPR037883">
    <property type="entry name" value="Knr4/Smi1-like_sf"/>
</dbReference>
<evidence type="ECO:0000313" key="3">
    <source>
        <dbReference type="Proteomes" id="UP001501303"/>
    </source>
</evidence>
<evidence type="ECO:0000259" key="1">
    <source>
        <dbReference type="Pfam" id="PF09346"/>
    </source>
</evidence>
<accession>A0ABN2PW07</accession>
<protein>
    <recommendedName>
        <fullName evidence="1">Knr4/Smi1-like domain-containing protein</fullName>
    </recommendedName>
</protein>
<evidence type="ECO:0000313" key="2">
    <source>
        <dbReference type="EMBL" id="GAA1933922.1"/>
    </source>
</evidence>
<dbReference type="Gene3D" id="3.40.1580.10">
    <property type="entry name" value="SMI1/KNR4-like"/>
    <property type="match status" value="1"/>
</dbReference>
<organism evidence="2 3">
    <name type="scientific">Streptomyces sodiiphilus</name>
    <dbReference type="NCBI Taxonomy" id="226217"/>
    <lineage>
        <taxon>Bacteria</taxon>
        <taxon>Bacillati</taxon>
        <taxon>Actinomycetota</taxon>
        <taxon>Actinomycetes</taxon>
        <taxon>Kitasatosporales</taxon>
        <taxon>Streptomycetaceae</taxon>
        <taxon>Streptomyces</taxon>
    </lineage>
</organism>
<feature type="domain" description="Knr4/Smi1-like" evidence="1">
    <location>
        <begin position="25"/>
        <end position="147"/>
    </location>
</feature>
<dbReference type="Proteomes" id="UP001501303">
    <property type="component" value="Unassembled WGS sequence"/>
</dbReference>
<dbReference type="SUPFAM" id="SSF160631">
    <property type="entry name" value="SMI1/KNR4-like"/>
    <property type="match status" value="1"/>
</dbReference>
<comment type="caution">
    <text evidence="2">The sequence shown here is derived from an EMBL/GenBank/DDBJ whole genome shotgun (WGS) entry which is preliminary data.</text>
</comment>
<reference evidence="2 3" key="1">
    <citation type="journal article" date="2019" name="Int. J. Syst. Evol. Microbiol.">
        <title>The Global Catalogue of Microorganisms (GCM) 10K type strain sequencing project: providing services to taxonomists for standard genome sequencing and annotation.</title>
        <authorList>
            <consortium name="The Broad Institute Genomics Platform"/>
            <consortium name="The Broad Institute Genome Sequencing Center for Infectious Disease"/>
            <person name="Wu L."/>
            <person name="Ma J."/>
        </authorList>
    </citation>
    <scope>NUCLEOTIDE SEQUENCE [LARGE SCALE GENOMIC DNA]</scope>
    <source>
        <strain evidence="2 3">JCM 13581</strain>
    </source>
</reference>
<gene>
    <name evidence="2" type="ORF">GCM10009716_46310</name>
</gene>
<proteinExistence type="predicted"/>
<sequence length="161" mass="17618">MEAAKRCLAMNDGDGLWRQEPRQPPATPEQVAEIAMVTCCAVDPEYADFLLHSNGWPAILQDIDLFGTADFGTLPYVEAKELLHIIETEGDVRLAANSSHLIPIGASRADIDIFAMSCASVPGRPAVVAWIAGGEIERYSSFREFFRGMIAENYAEAESLK</sequence>
<keyword evidence="3" id="KW-1185">Reference proteome</keyword>
<dbReference type="InterPro" id="IPR018958">
    <property type="entry name" value="Knr4/Smi1-like_dom"/>
</dbReference>
<dbReference type="Pfam" id="PF09346">
    <property type="entry name" value="SMI1_KNR4"/>
    <property type="match status" value="1"/>
</dbReference>
<name>A0ABN2PW07_9ACTN</name>
<dbReference type="EMBL" id="BAAAMJ010000076">
    <property type="protein sequence ID" value="GAA1933922.1"/>
    <property type="molecule type" value="Genomic_DNA"/>
</dbReference>